<accession>A0ABR2SF87</accession>
<keyword evidence="2" id="KW-1185">Reference proteome</keyword>
<sequence>MRGAERKKFESKKIRHLRVARNLNDAALRSVDNLSFEDRKHKIVSTVGNLSIVSTGYRIELKMVAVP</sequence>
<evidence type="ECO:0000313" key="1">
    <source>
        <dbReference type="EMBL" id="KAK9023936.1"/>
    </source>
</evidence>
<name>A0ABR2SF87_9ROSI</name>
<comment type="caution">
    <text evidence="1">The sequence shown here is derived from an EMBL/GenBank/DDBJ whole genome shotgun (WGS) entry which is preliminary data.</text>
</comment>
<organism evidence="1 2">
    <name type="scientific">Hibiscus sabdariffa</name>
    <name type="common">roselle</name>
    <dbReference type="NCBI Taxonomy" id="183260"/>
    <lineage>
        <taxon>Eukaryota</taxon>
        <taxon>Viridiplantae</taxon>
        <taxon>Streptophyta</taxon>
        <taxon>Embryophyta</taxon>
        <taxon>Tracheophyta</taxon>
        <taxon>Spermatophyta</taxon>
        <taxon>Magnoliopsida</taxon>
        <taxon>eudicotyledons</taxon>
        <taxon>Gunneridae</taxon>
        <taxon>Pentapetalae</taxon>
        <taxon>rosids</taxon>
        <taxon>malvids</taxon>
        <taxon>Malvales</taxon>
        <taxon>Malvaceae</taxon>
        <taxon>Malvoideae</taxon>
        <taxon>Hibiscus</taxon>
    </lineage>
</organism>
<gene>
    <name evidence="1" type="ORF">V6N11_004123</name>
</gene>
<dbReference type="EMBL" id="JBBPBN010000015">
    <property type="protein sequence ID" value="KAK9023936.1"/>
    <property type="molecule type" value="Genomic_DNA"/>
</dbReference>
<evidence type="ECO:0000313" key="2">
    <source>
        <dbReference type="Proteomes" id="UP001396334"/>
    </source>
</evidence>
<proteinExistence type="predicted"/>
<dbReference type="Proteomes" id="UP001396334">
    <property type="component" value="Unassembled WGS sequence"/>
</dbReference>
<reference evidence="1 2" key="1">
    <citation type="journal article" date="2024" name="G3 (Bethesda)">
        <title>Genome assembly of Hibiscus sabdariffa L. provides insights into metabolisms of medicinal natural products.</title>
        <authorList>
            <person name="Kim T."/>
        </authorList>
    </citation>
    <scope>NUCLEOTIDE SEQUENCE [LARGE SCALE GENOMIC DNA]</scope>
    <source>
        <strain evidence="1">TK-2024</strain>
        <tissue evidence="1">Old leaves</tissue>
    </source>
</reference>
<protein>
    <submittedName>
        <fullName evidence="1">Uncharacterized protein</fullName>
    </submittedName>
</protein>